<dbReference type="InterPro" id="IPR052433">
    <property type="entry name" value="X-Pro_dipept-like"/>
</dbReference>
<evidence type="ECO:0000256" key="1">
    <source>
        <dbReference type="ARBA" id="ARBA00001424"/>
    </source>
</evidence>
<evidence type="ECO:0000313" key="7">
    <source>
        <dbReference type="Proteomes" id="UP000254640"/>
    </source>
</evidence>
<dbReference type="Gene3D" id="3.90.230.10">
    <property type="entry name" value="Creatinase/methionine aminopeptidase superfamily"/>
    <property type="match status" value="1"/>
</dbReference>
<comment type="catalytic activity">
    <reaction evidence="1">
        <text>Release of any N-terminal amino acid, including proline, that is linked to proline, even from a dipeptide or tripeptide.</text>
        <dbReference type="EC" id="3.4.11.9"/>
    </reaction>
</comment>
<keyword evidence="7" id="KW-1185">Reference proteome</keyword>
<protein>
    <recommendedName>
        <fullName evidence="3">Xaa-Pro aminopeptidase</fullName>
        <ecNumber evidence="3">3.4.11.9</ecNumber>
    </recommendedName>
</protein>
<dbReference type="GO" id="GO:0006508">
    <property type="term" value="P:proteolysis"/>
    <property type="evidence" value="ECO:0007669"/>
    <property type="project" value="TreeGrafter"/>
</dbReference>
<keyword evidence="5 6" id="KW-0378">Hydrolase</keyword>
<dbReference type="EC" id="3.4.11.9" evidence="3"/>
<dbReference type="AlphaFoldDB" id="A0A379AB97"/>
<keyword evidence="6" id="KW-0645">Protease</keyword>
<evidence type="ECO:0000256" key="4">
    <source>
        <dbReference type="ARBA" id="ARBA00022723"/>
    </source>
</evidence>
<keyword evidence="4" id="KW-0479">Metal-binding</keyword>
<dbReference type="GO" id="GO:0005829">
    <property type="term" value="C:cytosol"/>
    <property type="evidence" value="ECO:0007669"/>
    <property type="project" value="TreeGrafter"/>
</dbReference>
<gene>
    <name evidence="6" type="primary">pepP_2</name>
    <name evidence="6" type="ORF">NCTC9381_01051</name>
</gene>
<proteinExistence type="inferred from homology"/>
<evidence type="ECO:0000256" key="3">
    <source>
        <dbReference type="ARBA" id="ARBA00012574"/>
    </source>
</evidence>
<dbReference type="GO" id="GO:0046872">
    <property type="term" value="F:metal ion binding"/>
    <property type="evidence" value="ECO:0007669"/>
    <property type="project" value="UniProtKB-KW"/>
</dbReference>
<accession>A0A379AB97</accession>
<reference evidence="6 7" key="1">
    <citation type="submission" date="2018-06" db="EMBL/GenBank/DDBJ databases">
        <authorList>
            <consortium name="Pathogen Informatics"/>
            <person name="Doyle S."/>
        </authorList>
    </citation>
    <scope>NUCLEOTIDE SEQUENCE [LARGE SCALE GENOMIC DNA]</scope>
    <source>
        <strain evidence="6 7">NCTC9381</strain>
    </source>
</reference>
<evidence type="ECO:0000313" key="6">
    <source>
        <dbReference type="EMBL" id="SUB15184.1"/>
    </source>
</evidence>
<dbReference type="SUPFAM" id="SSF55920">
    <property type="entry name" value="Creatinase/aminopeptidase"/>
    <property type="match status" value="1"/>
</dbReference>
<dbReference type="PANTHER" id="PTHR43226">
    <property type="entry name" value="XAA-PRO AMINOPEPTIDASE 3"/>
    <property type="match status" value="1"/>
</dbReference>
<name>A0A379AB97_ENTAG</name>
<dbReference type="InterPro" id="IPR036005">
    <property type="entry name" value="Creatinase/aminopeptidase-like"/>
</dbReference>
<organism evidence="6 7">
    <name type="scientific">Enterobacter agglomerans</name>
    <name type="common">Erwinia herbicola</name>
    <name type="synonym">Pantoea agglomerans</name>
    <dbReference type="NCBI Taxonomy" id="549"/>
    <lineage>
        <taxon>Bacteria</taxon>
        <taxon>Pseudomonadati</taxon>
        <taxon>Pseudomonadota</taxon>
        <taxon>Gammaproteobacteria</taxon>
        <taxon>Enterobacterales</taxon>
        <taxon>Erwiniaceae</taxon>
        <taxon>Pantoea</taxon>
        <taxon>Pantoea agglomerans group</taxon>
    </lineage>
</organism>
<comment type="similarity">
    <text evidence="2">Belongs to the peptidase M24B family.</text>
</comment>
<evidence type="ECO:0000256" key="5">
    <source>
        <dbReference type="ARBA" id="ARBA00022801"/>
    </source>
</evidence>
<keyword evidence="6" id="KW-0031">Aminopeptidase</keyword>
<evidence type="ECO:0000256" key="2">
    <source>
        <dbReference type="ARBA" id="ARBA00008766"/>
    </source>
</evidence>
<dbReference type="Proteomes" id="UP000254640">
    <property type="component" value="Unassembled WGS sequence"/>
</dbReference>
<dbReference type="EMBL" id="UGSO01000001">
    <property type="protein sequence ID" value="SUB15184.1"/>
    <property type="molecule type" value="Genomic_DNA"/>
</dbReference>
<sequence length="47" mass="5104">MPAQYRGIGIRIEDDIVITEDGIENLTDSVVKEADEIEALMAAAKQA</sequence>
<dbReference type="GO" id="GO:0004177">
    <property type="term" value="F:aminopeptidase activity"/>
    <property type="evidence" value="ECO:0007669"/>
    <property type="project" value="UniProtKB-KW"/>
</dbReference>
<dbReference type="PANTHER" id="PTHR43226:SF4">
    <property type="entry name" value="XAA-PRO AMINOPEPTIDASE 3"/>
    <property type="match status" value="1"/>
</dbReference>